<keyword evidence="7" id="KW-0472">Membrane</keyword>
<comment type="subcellular location">
    <subcellularLocation>
        <location evidence="1">Cell inner membrane</location>
        <topology evidence="1">Single-pass type II membrane protein</topology>
        <orientation evidence="1">Periplasmic side</orientation>
    </subcellularLocation>
</comment>
<keyword evidence="8" id="KW-0143">Chaperone</keyword>
<dbReference type="InterPro" id="IPR000297">
    <property type="entry name" value="PPIase_PpiC"/>
</dbReference>
<keyword evidence="5" id="KW-0812">Transmembrane</keyword>
<dbReference type="AlphaFoldDB" id="A0A7W9EDA9"/>
<keyword evidence="14" id="KW-0697">Rotamase</keyword>
<evidence type="ECO:0000256" key="9">
    <source>
        <dbReference type="ARBA" id="ARBA00030642"/>
    </source>
</evidence>
<comment type="caution">
    <text evidence="16">The sequence shown here is derived from an EMBL/GenBank/DDBJ whole genome shotgun (WGS) entry which is preliminary data.</text>
</comment>
<keyword evidence="3" id="KW-1003">Cell membrane</keyword>
<protein>
    <recommendedName>
        <fullName evidence="2">Parvulin-like PPIase</fullName>
    </recommendedName>
    <alternativeName>
        <fullName evidence="9">Peptidyl-prolyl cis-trans isomerase plp</fullName>
    </alternativeName>
    <alternativeName>
        <fullName evidence="12">Periplasmic chaperone PpiD</fullName>
    </alternativeName>
    <alternativeName>
        <fullName evidence="13">Periplasmic folding chaperone</fullName>
    </alternativeName>
    <alternativeName>
        <fullName evidence="10">Rotamase plp</fullName>
    </alternativeName>
</protein>
<dbReference type="PANTHER" id="PTHR47529">
    <property type="entry name" value="PEPTIDYL-PROLYL CIS-TRANS ISOMERASE D"/>
    <property type="match status" value="1"/>
</dbReference>
<proteinExistence type="inferred from homology"/>
<sequence>MITFFRRLINSKIGIAICLGFLIIIGIAFAAGDISSSMGSSSGLSSTTVAEVGKKDITNTEIVDRANAILSQQRQQTPGLDMATFLQQGGFEDILERSINSVGMTEFARKAGFGVSKRQIDAEILRIPAFYGPTGQFDRTTFDNFLRANKLSEIQVRDDIGSDLLSRQLMIPATGATRAPAGLSLPYAQLSLEGRSGGVGFIPTAAIPKGAAPNAAELAAFYKGNIGRYTLPERRVIKYALIGPENVAGKTVPSEADIAAYYKENAATYAARETRNLSQVIIQDQNAARTFEAKVKGGASFADAARQAGLSPLVLTGIEKTKLATDSSQAVADAAFATPQGGVAAPQRSGLGWHVVKVDSITTVAGRPLDAVRAEILPTLTQRKGAEALADLTTNIQNEIADGASFDDVVKKYGLKVVTTPAIVASGQNPDDQAFKPDPAFARFIGPMFQAQPGDDAIMETVVPDQMFALSYLESVVAPTPRPLAQIAPQVTLDMETDRAARQGRALADAAIAKIGKGMTLTQALKETGLNLPPVQTVNGKRRDLTRPNEQVPPPLALLFSMAEKKAKRLEAPQKQGWYVVYLDTITPGDVSTEPRAVPAFQAQFSQLYAQEYAAQFYGAAKADMGVVRNAEAIAAVKRQLSGAQ</sequence>
<name>A0A7W9EDA9_9SPHN</name>
<evidence type="ECO:0000256" key="6">
    <source>
        <dbReference type="ARBA" id="ARBA00022989"/>
    </source>
</evidence>
<evidence type="ECO:0000256" key="4">
    <source>
        <dbReference type="ARBA" id="ARBA00022519"/>
    </source>
</evidence>
<reference evidence="16 17" key="1">
    <citation type="submission" date="2020-08" db="EMBL/GenBank/DDBJ databases">
        <title>Genomic Encyclopedia of Type Strains, Phase IV (KMG-IV): sequencing the most valuable type-strain genomes for metagenomic binning, comparative biology and taxonomic classification.</title>
        <authorList>
            <person name="Goeker M."/>
        </authorList>
    </citation>
    <scope>NUCLEOTIDE SEQUENCE [LARGE SCALE GENOMIC DNA]</scope>
    <source>
        <strain evidence="16 17">DSM 25079</strain>
    </source>
</reference>
<dbReference type="SUPFAM" id="SSF54534">
    <property type="entry name" value="FKBP-like"/>
    <property type="match status" value="1"/>
</dbReference>
<evidence type="ECO:0000256" key="12">
    <source>
        <dbReference type="ARBA" id="ARBA00040743"/>
    </source>
</evidence>
<keyword evidence="4" id="KW-0997">Cell inner membrane</keyword>
<dbReference type="RefSeq" id="WP_184016144.1">
    <property type="nucleotide sequence ID" value="NZ_JACIJC010000002.1"/>
</dbReference>
<keyword evidence="6" id="KW-1133">Transmembrane helix</keyword>
<evidence type="ECO:0000256" key="5">
    <source>
        <dbReference type="ARBA" id="ARBA00022692"/>
    </source>
</evidence>
<keyword evidence="14 16" id="KW-0413">Isomerase</keyword>
<dbReference type="InterPro" id="IPR052029">
    <property type="entry name" value="PpiD_chaperone"/>
</dbReference>
<accession>A0A7W9EDA9</accession>
<evidence type="ECO:0000256" key="10">
    <source>
        <dbReference type="ARBA" id="ARBA00031484"/>
    </source>
</evidence>
<evidence type="ECO:0000313" key="17">
    <source>
        <dbReference type="Proteomes" id="UP000549617"/>
    </source>
</evidence>
<evidence type="ECO:0000259" key="15">
    <source>
        <dbReference type="PROSITE" id="PS50198"/>
    </source>
</evidence>
<feature type="domain" description="PpiC" evidence="15">
    <location>
        <begin position="272"/>
        <end position="360"/>
    </location>
</feature>
<dbReference type="Gene3D" id="3.10.50.40">
    <property type="match status" value="1"/>
</dbReference>
<dbReference type="SUPFAM" id="SSF109998">
    <property type="entry name" value="Triger factor/SurA peptide-binding domain-like"/>
    <property type="match status" value="1"/>
</dbReference>
<dbReference type="Proteomes" id="UP000549617">
    <property type="component" value="Unassembled WGS sequence"/>
</dbReference>
<dbReference type="PROSITE" id="PS50198">
    <property type="entry name" value="PPIC_PPIASE_2"/>
    <property type="match status" value="1"/>
</dbReference>
<evidence type="ECO:0000256" key="7">
    <source>
        <dbReference type="ARBA" id="ARBA00023136"/>
    </source>
</evidence>
<evidence type="ECO:0000256" key="8">
    <source>
        <dbReference type="ARBA" id="ARBA00023186"/>
    </source>
</evidence>
<dbReference type="PANTHER" id="PTHR47529:SF1">
    <property type="entry name" value="PERIPLASMIC CHAPERONE PPID"/>
    <property type="match status" value="1"/>
</dbReference>
<evidence type="ECO:0000256" key="11">
    <source>
        <dbReference type="ARBA" id="ARBA00038408"/>
    </source>
</evidence>
<dbReference type="InterPro" id="IPR027304">
    <property type="entry name" value="Trigger_fact/SurA_dom_sf"/>
</dbReference>
<evidence type="ECO:0000256" key="13">
    <source>
        <dbReference type="ARBA" id="ARBA00042775"/>
    </source>
</evidence>
<dbReference type="InterPro" id="IPR046357">
    <property type="entry name" value="PPIase_dom_sf"/>
</dbReference>
<keyword evidence="17" id="KW-1185">Reference proteome</keyword>
<dbReference type="Pfam" id="PF13145">
    <property type="entry name" value="Rotamase_2"/>
    <property type="match status" value="1"/>
</dbReference>
<evidence type="ECO:0000256" key="3">
    <source>
        <dbReference type="ARBA" id="ARBA00022475"/>
    </source>
</evidence>
<evidence type="ECO:0000313" key="16">
    <source>
        <dbReference type="EMBL" id="MBB5685083.1"/>
    </source>
</evidence>
<organism evidence="16 17">
    <name type="scientific">Sphingobium boeckii</name>
    <dbReference type="NCBI Taxonomy" id="1082345"/>
    <lineage>
        <taxon>Bacteria</taxon>
        <taxon>Pseudomonadati</taxon>
        <taxon>Pseudomonadota</taxon>
        <taxon>Alphaproteobacteria</taxon>
        <taxon>Sphingomonadales</taxon>
        <taxon>Sphingomonadaceae</taxon>
        <taxon>Sphingobium</taxon>
    </lineage>
</organism>
<dbReference type="Gene3D" id="1.10.4030.10">
    <property type="entry name" value="Porin chaperone SurA, peptide-binding domain"/>
    <property type="match status" value="1"/>
</dbReference>
<evidence type="ECO:0000256" key="14">
    <source>
        <dbReference type="PROSITE-ProRule" id="PRU00278"/>
    </source>
</evidence>
<dbReference type="GO" id="GO:0005886">
    <property type="term" value="C:plasma membrane"/>
    <property type="evidence" value="ECO:0007669"/>
    <property type="project" value="UniProtKB-SubCell"/>
</dbReference>
<dbReference type="GO" id="GO:0003755">
    <property type="term" value="F:peptidyl-prolyl cis-trans isomerase activity"/>
    <property type="evidence" value="ECO:0007669"/>
    <property type="project" value="UniProtKB-KW"/>
</dbReference>
<gene>
    <name evidence="16" type="ORF">FHS49_001091</name>
</gene>
<dbReference type="Pfam" id="PF13624">
    <property type="entry name" value="SurA_N_3"/>
    <property type="match status" value="1"/>
</dbReference>
<comment type="similarity">
    <text evidence="11">Belongs to the PpiD chaperone family.</text>
</comment>
<evidence type="ECO:0000256" key="2">
    <source>
        <dbReference type="ARBA" id="ARBA00018370"/>
    </source>
</evidence>
<evidence type="ECO:0000256" key="1">
    <source>
        <dbReference type="ARBA" id="ARBA00004382"/>
    </source>
</evidence>
<dbReference type="EMBL" id="JACIJC010000002">
    <property type="protein sequence ID" value="MBB5685083.1"/>
    <property type="molecule type" value="Genomic_DNA"/>
</dbReference>